<keyword evidence="3" id="KW-1185">Reference proteome</keyword>
<feature type="transmembrane region" description="Helical" evidence="1">
    <location>
        <begin position="68"/>
        <end position="92"/>
    </location>
</feature>
<keyword evidence="1" id="KW-0472">Membrane</keyword>
<keyword evidence="1" id="KW-0812">Transmembrane</keyword>
<reference evidence="2 3" key="2">
    <citation type="journal article" date="2015" name="Antonie Van Leeuwenhoek">
        <title>Ecophysiological diversity of a novel member of the genus Alteromonas, and description of Alteromonas mediterranea sp. nov.</title>
        <authorList>
            <person name="Ivanova E.P."/>
            <person name="Lopez-Perez M."/>
            <person name="Zabalos M."/>
            <person name="Nguyen S.H."/>
            <person name="Webb H.K."/>
            <person name="Ryan J."/>
            <person name="Lagutin K."/>
            <person name="Vyssotski M."/>
            <person name="Crawford R.J."/>
            <person name="Rodriguez-Valera F."/>
        </authorList>
    </citation>
    <scope>NUCLEOTIDE SEQUENCE [LARGE SCALE GENOMIC DNA]</scope>
    <source>
        <strain evidence="3">DSM 17117 / CIP 110805 / LMG 28347 / Deep ecotype</strain>
    </source>
</reference>
<dbReference type="AlphaFoldDB" id="F2G8A4"/>
<evidence type="ECO:0000256" key="1">
    <source>
        <dbReference type="SAM" id="Phobius"/>
    </source>
</evidence>
<protein>
    <submittedName>
        <fullName evidence="2">Uncharacterized protein</fullName>
    </submittedName>
</protein>
<evidence type="ECO:0000313" key="3">
    <source>
        <dbReference type="Proteomes" id="UP000001870"/>
    </source>
</evidence>
<dbReference type="HOGENOM" id="CLU_2379893_0_0_6"/>
<reference evidence="2 3" key="1">
    <citation type="journal article" date="2008" name="ISME J.">
        <title>Comparative genomics of two ecotypes of the marine planktonic copiotroph Alteromonas macleodii suggests alternative lifestyles associated with different kinds of particulate organic matter.</title>
        <authorList>
            <person name="Ivars-Martinez E."/>
            <person name="Martin-Cuadrado A.B."/>
            <person name="D'Auria G."/>
            <person name="Mira A."/>
            <person name="Ferriera S."/>
            <person name="Johnson J."/>
            <person name="Friedman R."/>
            <person name="Rodriguez-Valera F."/>
        </authorList>
    </citation>
    <scope>NUCLEOTIDE SEQUENCE [LARGE SCALE GENOMIC DNA]</scope>
    <source>
        <strain evidence="3">DSM 17117 / CIP 110805 / LMG 28347 / Deep ecotype</strain>
    </source>
</reference>
<evidence type="ECO:0000313" key="2">
    <source>
        <dbReference type="EMBL" id="AEA96805.1"/>
    </source>
</evidence>
<keyword evidence="1" id="KW-1133">Transmembrane helix</keyword>
<dbReference type="Proteomes" id="UP000001870">
    <property type="component" value="Chromosome"/>
</dbReference>
<dbReference type="RefSeq" id="WP_012517159.1">
    <property type="nucleotide sequence ID" value="NC_011138.3"/>
</dbReference>
<name>F2G8A4_ALTMD</name>
<dbReference type="KEGG" id="amc:MADE_1003285"/>
<dbReference type="EMBL" id="CP001103">
    <property type="protein sequence ID" value="AEA96805.1"/>
    <property type="molecule type" value="Genomic_DNA"/>
</dbReference>
<proteinExistence type="predicted"/>
<accession>F2G8A4</accession>
<gene>
    <name evidence="2" type="ordered locus">MADE_1003285</name>
</gene>
<organism evidence="2 3">
    <name type="scientific">Alteromonas mediterranea (strain DSM 17117 / CIP 110805 / LMG 28347 / Deep ecotype)</name>
    <dbReference type="NCBI Taxonomy" id="1774373"/>
    <lineage>
        <taxon>Bacteria</taxon>
        <taxon>Pseudomonadati</taxon>
        <taxon>Pseudomonadota</taxon>
        <taxon>Gammaproteobacteria</taxon>
        <taxon>Alteromonadales</taxon>
        <taxon>Alteromonadaceae</taxon>
        <taxon>Alteromonas/Salinimonas group</taxon>
        <taxon>Alteromonas</taxon>
    </lineage>
</organism>
<sequence>MGAWESLSERTQDIYRDLGTRNPKVIKKLKTKHLENAIRESQFVGYDNGSPFSWLMFEYERRKNQRNWWLGFAAVVVAIIGVIVAVLSLIGISA</sequence>